<evidence type="ECO:0000259" key="4">
    <source>
        <dbReference type="PROSITE" id="PS50112"/>
    </source>
</evidence>
<evidence type="ECO:0000313" key="8">
    <source>
        <dbReference type="Proteomes" id="UP001595625"/>
    </source>
</evidence>
<keyword evidence="3" id="KW-0157">Chromophore</keyword>
<evidence type="ECO:0000256" key="2">
    <source>
        <dbReference type="ARBA" id="ARBA00022643"/>
    </source>
</evidence>
<dbReference type="InterPro" id="IPR036513">
    <property type="entry name" value="STAS_dom_sf"/>
</dbReference>
<dbReference type="PROSITE" id="PS50801">
    <property type="entry name" value="STAS"/>
    <property type="match status" value="1"/>
</dbReference>
<dbReference type="PROSITE" id="PS50112">
    <property type="entry name" value="PAS"/>
    <property type="match status" value="1"/>
</dbReference>
<dbReference type="Proteomes" id="UP001595625">
    <property type="component" value="Unassembled WGS sequence"/>
</dbReference>
<feature type="domain" description="PAC" evidence="5">
    <location>
        <begin position="85"/>
        <end position="135"/>
    </location>
</feature>
<dbReference type="InterPro" id="IPR000014">
    <property type="entry name" value="PAS"/>
</dbReference>
<proteinExistence type="predicted"/>
<keyword evidence="8" id="KW-1185">Reference proteome</keyword>
<dbReference type="Gene3D" id="3.30.450.20">
    <property type="entry name" value="PAS domain"/>
    <property type="match status" value="1"/>
</dbReference>
<comment type="caution">
    <text evidence="7">The sequence shown here is derived from an EMBL/GenBank/DDBJ whole genome shotgun (WGS) entry which is preliminary data.</text>
</comment>
<dbReference type="NCBIfam" id="TIGR00229">
    <property type="entry name" value="sensory_box"/>
    <property type="match status" value="1"/>
</dbReference>
<dbReference type="SUPFAM" id="SSF52091">
    <property type="entry name" value="SpoIIaa-like"/>
    <property type="match status" value="1"/>
</dbReference>
<keyword evidence="1" id="KW-0285">Flavoprotein</keyword>
<evidence type="ECO:0000256" key="1">
    <source>
        <dbReference type="ARBA" id="ARBA00022630"/>
    </source>
</evidence>
<dbReference type="EMBL" id="JBHRUJ010000017">
    <property type="protein sequence ID" value="MFC3212192.1"/>
    <property type="molecule type" value="Genomic_DNA"/>
</dbReference>
<reference evidence="8" key="1">
    <citation type="journal article" date="2019" name="Int. J. Syst. Evol. Microbiol.">
        <title>The Global Catalogue of Microorganisms (GCM) 10K type strain sequencing project: providing services to taxonomists for standard genome sequencing and annotation.</title>
        <authorList>
            <consortium name="The Broad Institute Genomics Platform"/>
            <consortium name="The Broad Institute Genome Sequencing Center for Infectious Disease"/>
            <person name="Wu L."/>
            <person name="Ma J."/>
        </authorList>
    </citation>
    <scope>NUCLEOTIDE SEQUENCE [LARGE SCALE GENOMIC DNA]</scope>
    <source>
        <strain evidence="8">CCM 320</strain>
    </source>
</reference>
<evidence type="ECO:0000259" key="6">
    <source>
        <dbReference type="PROSITE" id="PS50801"/>
    </source>
</evidence>
<organism evidence="7 8">
    <name type="scientific">Planomicrobium okeanokoites</name>
    <name type="common">Planococcus okeanokoites</name>
    <name type="synonym">Flavobacterium okeanokoites</name>
    <dbReference type="NCBI Taxonomy" id="244"/>
    <lineage>
        <taxon>Bacteria</taxon>
        <taxon>Bacillati</taxon>
        <taxon>Bacillota</taxon>
        <taxon>Bacilli</taxon>
        <taxon>Bacillales</taxon>
        <taxon>Caryophanaceae</taxon>
        <taxon>Planomicrobium</taxon>
    </lineage>
</organism>
<dbReference type="RefSeq" id="WP_117312737.1">
    <property type="nucleotide sequence ID" value="NZ_JBHRUJ010000017.1"/>
</dbReference>
<protein>
    <submittedName>
        <fullName evidence="7">PAS domain-containing protein</fullName>
    </submittedName>
</protein>
<evidence type="ECO:0000313" key="7">
    <source>
        <dbReference type="EMBL" id="MFC3212192.1"/>
    </source>
</evidence>
<feature type="domain" description="STAS" evidence="6">
    <location>
        <begin position="144"/>
        <end position="255"/>
    </location>
</feature>
<dbReference type="InterPro" id="IPR001610">
    <property type="entry name" value="PAC"/>
</dbReference>
<dbReference type="InterPro" id="IPR035965">
    <property type="entry name" value="PAS-like_dom_sf"/>
</dbReference>
<dbReference type="Pfam" id="PF01740">
    <property type="entry name" value="STAS"/>
    <property type="match status" value="1"/>
</dbReference>
<dbReference type="CDD" id="cd00130">
    <property type="entry name" value="PAS"/>
    <property type="match status" value="1"/>
</dbReference>
<evidence type="ECO:0000256" key="3">
    <source>
        <dbReference type="ARBA" id="ARBA00022991"/>
    </source>
</evidence>
<dbReference type="Gene3D" id="3.30.750.24">
    <property type="entry name" value="STAS domain"/>
    <property type="match status" value="1"/>
</dbReference>
<feature type="domain" description="PAS" evidence="4">
    <location>
        <begin position="9"/>
        <end position="82"/>
    </location>
</feature>
<dbReference type="InterPro" id="IPR000700">
    <property type="entry name" value="PAS-assoc_C"/>
</dbReference>
<name>A0ABV7KRR3_PLAOK</name>
<dbReference type="SUPFAM" id="SSF55785">
    <property type="entry name" value="PYP-like sensor domain (PAS domain)"/>
    <property type="match status" value="1"/>
</dbReference>
<sequence length="264" mass="29999">MKHLSPDTQSALFEAMLDGSQVATTVTDPQQPDNPIIYTNQTFEKLTGYSREEAMGRNCRFLQGEDTSQRAVQQLRDAIANKEKTTVTLRNFKKDGTPFWNRLNIEPMTVNDHLYFIGTQTDVSTEERQRLLLIEKEDEINRLMLPILSIHNNLGAVTLVGKMNEERFSALTEKLSEYVQKNAVQHIIIDISGVIWEGDSFIHRLLMIQDVLRLMGGKLYVTGINAKTAIEISGFQMHRQSLMTFSTVQQAIEFSSGISLESRD</sequence>
<dbReference type="SMART" id="SM00091">
    <property type="entry name" value="PAS"/>
    <property type="match status" value="1"/>
</dbReference>
<dbReference type="InterPro" id="IPR002645">
    <property type="entry name" value="STAS_dom"/>
</dbReference>
<gene>
    <name evidence="7" type="ORF">ACFOEJ_13980</name>
</gene>
<dbReference type="CDD" id="cd07041">
    <property type="entry name" value="STAS_RsbR_RsbS_like"/>
    <property type="match status" value="1"/>
</dbReference>
<dbReference type="PANTHER" id="PTHR47429">
    <property type="entry name" value="PROTEIN TWIN LOV 1"/>
    <property type="match status" value="1"/>
</dbReference>
<dbReference type="Pfam" id="PF13426">
    <property type="entry name" value="PAS_9"/>
    <property type="match status" value="1"/>
</dbReference>
<evidence type="ECO:0000259" key="5">
    <source>
        <dbReference type="PROSITE" id="PS50113"/>
    </source>
</evidence>
<keyword evidence="2" id="KW-0288">FMN</keyword>
<dbReference type="PANTHER" id="PTHR47429:SF2">
    <property type="entry name" value="PROTEIN TWIN LOV 1"/>
    <property type="match status" value="1"/>
</dbReference>
<accession>A0ABV7KRR3</accession>
<dbReference type="PROSITE" id="PS50113">
    <property type="entry name" value="PAC"/>
    <property type="match status" value="1"/>
</dbReference>
<dbReference type="SMART" id="SM00086">
    <property type="entry name" value="PAC"/>
    <property type="match status" value="1"/>
</dbReference>